<reference evidence="7" key="1">
    <citation type="submission" date="2020-03" db="EMBL/GenBank/DDBJ databases">
        <title>Draft sequencing of Paenibacilllus sp. S3N08.</title>
        <authorList>
            <person name="Kim D.-U."/>
        </authorList>
    </citation>
    <scope>NUCLEOTIDE SEQUENCE</scope>
    <source>
        <strain evidence="7">S3N08</strain>
    </source>
</reference>
<dbReference type="PANTHER" id="PTHR30290:SF9">
    <property type="entry name" value="OLIGOPEPTIDE-BINDING PROTEIN APPA"/>
    <property type="match status" value="1"/>
</dbReference>
<dbReference type="SUPFAM" id="SSF53850">
    <property type="entry name" value="Periplasmic binding protein-like II"/>
    <property type="match status" value="1"/>
</dbReference>
<dbReference type="Pfam" id="PF00496">
    <property type="entry name" value="SBP_bac_5"/>
    <property type="match status" value="1"/>
</dbReference>
<name>A0ABX0IZL4_9BACL</name>
<feature type="signal peptide" evidence="5">
    <location>
        <begin position="1"/>
        <end position="29"/>
    </location>
</feature>
<evidence type="ECO:0000313" key="8">
    <source>
        <dbReference type="Proteomes" id="UP001165962"/>
    </source>
</evidence>
<dbReference type="Proteomes" id="UP001165962">
    <property type="component" value="Unassembled WGS sequence"/>
</dbReference>
<gene>
    <name evidence="7" type="ORF">G9U52_04840</name>
</gene>
<dbReference type="Gene3D" id="3.90.76.10">
    <property type="entry name" value="Dipeptide-binding Protein, Domain 1"/>
    <property type="match status" value="1"/>
</dbReference>
<feature type="chain" id="PRO_5045460589" evidence="5">
    <location>
        <begin position="30"/>
        <end position="550"/>
    </location>
</feature>
<evidence type="ECO:0000259" key="6">
    <source>
        <dbReference type="Pfam" id="PF00496"/>
    </source>
</evidence>
<evidence type="ECO:0000256" key="1">
    <source>
        <dbReference type="ARBA" id="ARBA00004193"/>
    </source>
</evidence>
<comment type="similarity">
    <text evidence="2">Belongs to the bacterial solute-binding protein 5 family.</text>
</comment>
<evidence type="ECO:0000313" key="7">
    <source>
        <dbReference type="EMBL" id="NHN29153.1"/>
    </source>
</evidence>
<sequence length="550" mass="61585">MKQAKKKSSFKFIIMLVGMALLFSACSNADTSKSNPVAGAEPGKVTPGGELVWALAGTVTNDSLDAHKAGFAPSTRVMRSLYDSLVVELPDHSIQPWLATSWEISEDKKSYTFKLRKDVKFHDGTPFNAEAVKFNFDRIKDPATKSTISLNEIGPYTSTEVVDEFTARINFASPYAPFLVNAAKVDLGFVSPTAVKKFGDKYPQNPVGTGPFKLLKLTPSSQVELEKNPDYNWGPANAKHQGPAYLDKITIKYVDEESTRVSVLQSKQAQLADIIPPQNLVALKADKNFKVLETELIQANHQIYFNQTREPWSNLKFREAFRSALDLDSAIKTIYLGTSKQAWSPLSPQTYSYDASLEKSWKYDLKSSNDALEELGWKKGTDGIRAKDGKRLTIEFLDTQGNREKRLDLISMLTQQLKLAGIELKLVSLPSGTMSERTLKNDYDILAGSQFSGDPNVLRQLYSTKGPSGKNNATRSNDPELEQLLEDGLLEIDPQKRIEIYKKIQQHIIKNVYSIPTYVFQYSLATVKEVHGITFDSPAWPVFYEAWIEH</sequence>
<proteinExistence type="inferred from homology"/>
<dbReference type="EMBL" id="JAAOIW010000002">
    <property type="protein sequence ID" value="NHN29153.1"/>
    <property type="molecule type" value="Genomic_DNA"/>
</dbReference>
<dbReference type="PIRSF" id="PIRSF002741">
    <property type="entry name" value="MppA"/>
    <property type="match status" value="1"/>
</dbReference>
<dbReference type="InterPro" id="IPR000914">
    <property type="entry name" value="SBP_5_dom"/>
</dbReference>
<dbReference type="PANTHER" id="PTHR30290">
    <property type="entry name" value="PERIPLASMIC BINDING COMPONENT OF ABC TRANSPORTER"/>
    <property type="match status" value="1"/>
</dbReference>
<evidence type="ECO:0000256" key="5">
    <source>
        <dbReference type="SAM" id="SignalP"/>
    </source>
</evidence>
<accession>A0ABX0IZL4</accession>
<comment type="caution">
    <text evidence="7">The sequence shown here is derived from an EMBL/GenBank/DDBJ whole genome shotgun (WGS) entry which is preliminary data.</text>
</comment>
<evidence type="ECO:0000256" key="3">
    <source>
        <dbReference type="ARBA" id="ARBA00022448"/>
    </source>
</evidence>
<dbReference type="RefSeq" id="WP_166146867.1">
    <property type="nucleotide sequence ID" value="NZ_JAAOIW010000002.1"/>
</dbReference>
<dbReference type="InterPro" id="IPR030678">
    <property type="entry name" value="Peptide/Ni-bd"/>
</dbReference>
<keyword evidence="3" id="KW-0813">Transport</keyword>
<protein>
    <submittedName>
        <fullName evidence="7">ABC transporter substrate-binding protein</fullName>
    </submittedName>
</protein>
<feature type="domain" description="Solute-binding protein family 5" evidence="6">
    <location>
        <begin position="94"/>
        <end position="471"/>
    </location>
</feature>
<evidence type="ECO:0000256" key="2">
    <source>
        <dbReference type="ARBA" id="ARBA00005695"/>
    </source>
</evidence>
<dbReference type="PROSITE" id="PS01040">
    <property type="entry name" value="SBP_BACTERIAL_5"/>
    <property type="match status" value="1"/>
</dbReference>
<dbReference type="Gene3D" id="3.40.190.10">
    <property type="entry name" value="Periplasmic binding protein-like II"/>
    <property type="match status" value="1"/>
</dbReference>
<dbReference type="PROSITE" id="PS51257">
    <property type="entry name" value="PROKAR_LIPOPROTEIN"/>
    <property type="match status" value="1"/>
</dbReference>
<evidence type="ECO:0000256" key="4">
    <source>
        <dbReference type="ARBA" id="ARBA00022729"/>
    </source>
</evidence>
<dbReference type="InterPro" id="IPR023765">
    <property type="entry name" value="SBP_5_CS"/>
</dbReference>
<organism evidence="7 8">
    <name type="scientific">Paenibacillus agricola</name>
    <dbReference type="NCBI Taxonomy" id="2716264"/>
    <lineage>
        <taxon>Bacteria</taxon>
        <taxon>Bacillati</taxon>
        <taxon>Bacillota</taxon>
        <taxon>Bacilli</taxon>
        <taxon>Bacillales</taxon>
        <taxon>Paenibacillaceae</taxon>
        <taxon>Paenibacillus</taxon>
    </lineage>
</organism>
<dbReference type="InterPro" id="IPR039424">
    <property type="entry name" value="SBP_5"/>
</dbReference>
<keyword evidence="4 5" id="KW-0732">Signal</keyword>
<dbReference type="Gene3D" id="3.10.105.10">
    <property type="entry name" value="Dipeptide-binding Protein, Domain 3"/>
    <property type="match status" value="1"/>
</dbReference>
<dbReference type="CDD" id="cd08492">
    <property type="entry name" value="PBP2_NikA_DppA_OppA_like_15"/>
    <property type="match status" value="1"/>
</dbReference>
<keyword evidence="8" id="KW-1185">Reference proteome</keyword>
<comment type="subcellular location">
    <subcellularLocation>
        <location evidence="1">Cell membrane</location>
        <topology evidence="1">Lipid-anchor</topology>
    </subcellularLocation>
</comment>